<accession>A0ABU5ZH02</accession>
<dbReference type="InterPro" id="IPR008995">
    <property type="entry name" value="Mo/tungstate-bd_C_term_dom"/>
</dbReference>
<dbReference type="InterPro" id="IPR003439">
    <property type="entry name" value="ABC_transporter-like_ATP-bd"/>
</dbReference>
<dbReference type="SUPFAM" id="SSF50331">
    <property type="entry name" value="MOP-like"/>
    <property type="match status" value="1"/>
</dbReference>
<dbReference type="SUPFAM" id="SSF52540">
    <property type="entry name" value="P-loop containing nucleoside triphosphate hydrolases"/>
    <property type="match status" value="1"/>
</dbReference>
<dbReference type="InterPro" id="IPR027417">
    <property type="entry name" value="P-loop_NTPase"/>
</dbReference>
<dbReference type="PROSITE" id="PS50893">
    <property type="entry name" value="ABC_TRANSPORTER_2"/>
    <property type="match status" value="1"/>
</dbReference>
<dbReference type="GO" id="GO:0005524">
    <property type="term" value="F:ATP binding"/>
    <property type="evidence" value="ECO:0007669"/>
    <property type="project" value="UniProtKB-KW"/>
</dbReference>
<evidence type="ECO:0000256" key="2">
    <source>
        <dbReference type="ARBA" id="ARBA00022741"/>
    </source>
</evidence>
<keyword evidence="1" id="KW-0813">Transport</keyword>
<dbReference type="InterPro" id="IPR017871">
    <property type="entry name" value="ABC_transporter-like_CS"/>
</dbReference>
<evidence type="ECO:0000256" key="3">
    <source>
        <dbReference type="ARBA" id="ARBA00022840"/>
    </source>
</evidence>
<evidence type="ECO:0000259" key="4">
    <source>
        <dbReference type="PROSITE" id="PS50893"/>
    </source>
</evidence>
<comment type="caution">
    <text evidence="5">The sequence shown here is derived from an EMBL/GenBank/DDBJ whole genome shotgun (WGS) entry which is preliminary data.</text>
</comment>
<keyword evidence="2" id="KW-0547">Nucleotide-binding</keyword>
<sequence length="366" mass="40532">MMPSFFNLQCLNLTKKFGGRTVIDNLSFSANKGEFVTLLGPSGCGKSVLLRMLAGFETPDEGQILIEGEDMSQVPPFKRKTAICVQNFALFPNLNVQKNVEFGLENQGFDKEERFRKSLHWIEVVGLKGFENRKIDQLSGGQKQRVALARALAIEPEILLLDEPLGALDANLRVRMQSEIKGLQQNLGITIIHVTGSESEAMAMADRIIMLNEGRIEQEGPPKEIFRHPKTKFVASFMGNYNLIQGKVASTNGQTVLLDSEVGTITVDRMNLIEPVSPGTAATAIFRTDHATLLPANSTHDFDNSVVGNVHGVEFKGSIVEFVIELENKQILKIEKHQSRNLQIRNDFVGKAILGWNGTDTQLLTQ</sequence>
<dbReference type="Proteomes" id="UP001310386">
    <property type="component" value="Unassembled WGS sequence"/>
</dbReference>
<dbReference type="InterPro" id="IPR003593">
    <property type="entry name" value="AAA+_ATPase"/>
</dbReference>
<keyword evidence="3 5" id="KW-0067">ATP-binding</keyword>
<feature type="domain" description="ABC transporter" evidence="4">
    <location>
        <begin position="8"/>
        <end position="238"/>
    </location>
</feature>
<dbReference type="EMBL" id="JAYJLD010000010">
    <property type="protein sequence ID" value="MEB3101788.1"/>
    <property type="molecule type" value="Genomic_DNA"/>
</dbReference>
<dbReference type="Pfam" id="PF00005">
    <property type="entry name" value="ABC_tran"/>
    <property type="match status" value="1"/>
</dbReference>
<reference evidence="5" key="1">
    <citation type="submission" date="2023-12" db="EMBL/GenBank/DDBJ databases">
        <title>Fervidustalea candida gen. nov., sp. nov., a novel member of the family Paenibacillaceae isolated from a geothermal area.</title>
        <authorList>
            <person name="Li W.-J."/>
            <person name="Jiao J.-Y."/>
            <person name="Chen Y."/>
        </authorList>
    </citation>
    <scope>NUCLEOTIDE SEQUENCE</scope>
    <source>
        <strain evidence="5">SYSU GA230002</strain>
    </source>
</reference>
<dbReference type="PROSITE" id="PS00211">
    <property type="entry name" value="ABC_TRANSPORTER_1"/>
    <property type="match status" value="1"/>
</dbReference>
<evidence type="ECO:0000256" key="1">
    <source>
        <dbReference type="ARBA" id="ARBA00022448"/>
    </source>
</evidence>
<dbReference type="RefSeq" id="WP_371753906.1">
    <property type="nucleotide sequence ID" value="NZ_JAYJLD010000010.1"/>
</dbReference>
<keyword evidence="6" id="KW-1185">Reference proteome</keyword>
<dbReference type="Gene3D" id="3.40.50.300">
    <property type="entry name" value="P-loop containing nucleotide triphosphate hydrolases"/>
    <property type="match status" value="1"/>
</dbReference>
<gene>
    <name evidence="5" type="ORF">VF724_08940</name>
</gene>
<protein>
    <submittedName>
        <fullName evidence="5">ABC transporter ATP-binding protein</fullName>
    </submittedName>
</protein>
<dbReference type="SMART" id="SM00382">
    <property type="entry name" value="AAA"/>
    <property type="match status" value="1"/>
</dbReference>
<dbReference type="Gene3D" id="2.40.50.100">
    <property type="match status" value="1"/>
</dbReference>
<evidence type="ECO:0000313" key="5">
    <source>
        <dbReference type="EMBL" id="MEB3101788.1"/>
    </source>
</evidence>
<dbReference type="InterPro" id="IPR050093">
    <property type="entry name" value="ABC_SmlMolc_Importer"/>
</dbReference>
<organism evidence="5 6">
    <name type="scientific">Ferviditalea candida</name>
    <dbReference type="NCBI Taxonomy" id="3108399"/>
    <lineage>
        <taxon>Bacteria</taxon>
        <taxon>Bacillati</taxon>
        <taxon>Bacillota</taxon>
        <taxon>Bacilli</taxon>
        <taxon>Bacillales</taxon>
        <taxon>Paenibacillaceae</taxon>
        <taxon>Ferviditalea</taxon>
    </lineage>
</organism>
<dbReference type="PANTHER" id="PTHR42781">
    <property type="entry name" value="SPERMIDINE/PUTRESCINE IMPORT ATP-BINDING PROTEIN POTA"/>
    <property type="match status" value="1"/>
</dbReference>
<evidence type="ECO:0000313" key="6">
    <source>
        <dbReference type="Proteomes" id="UP001310386"/>
    </source>
</evidence>
<proteinExistence type="predicted"/>
<name>A0ABU5ZH02_9BACL</name>
<dbReference type="PANTHER" id="PTHR42781:SF4">
    <property type="entry name" value="SPERMIDINE_PUTRESCINE IMPORT ATP-BINDING PROTEIN POTA"/>
    <property type="match status" value="1"/>
</dbReference>